<dbReference type="PIRSF" id="PIRSF000018">
    <property type="entry name" value="Mb_ADH_cyt_c"/>
    <property type="match status" value="1"/>
</dbReference>
<gene>
    <name evidence="12" type="ORF">AQS70_01960</name>
</gene>
<feature type="binding site" description="axial binding residue" evidence="10">
    <location>
        <position position="210"/>
    </location>
    <ligand>
        <name>heme c</name>
        <dbReference type="ChEBI" id="CHEBI:61717"/>
        <label>2</label>
    </ligand>
    <ligandPart>
        <name>Fe</name>
        <dbReference type="ChEBI" id="CHEBI:18248"/>
    </ligandPart>
</feature>
<dbReference type="EMBL" id="LLWH01000165">
    <property type="protein sequence ID" value="KQB53537.1"/>
    <property type="molecule type" value="Genomic_DNA"/>
</dbReference>
<reference evidence="12 13" key="1">
    <citation type="submission" date="2015-10" db="EMBL/GenBank/DDBJ databases">
        <title>Pseudomonas helleri sp. nov. and Pseudomonas weihenstephanensis sp. nov., isolated from raw cows milk.</title>
        <authorList>
            <person name="Von Neubeck M."/>
            <person name="Huptas C."/>
            <person name="Wenning M."/>
            <person name="Scherer S."/>
        </authorList>
    </citation>
    <scope>NUCLEOTIDE SEQUENCE [LARGE SCALE GENOMIC DNA]</scope>
    <source>
        <strain evidence="12 13">BSTT44</strain>
    </source>
</reference>
<evidence type="ECO:0000313" key="12">
    <source>
        <dbReference type="EMBL" id="KQB53537.1"/>
    </source>
</evidence>
<evidence type="ECO:0000256" key="1">
    <source>
        <dbReference type="ARBA" id="ARBA00004236"/>
    </source>
</evidence>
<dbReference type="InterPro" id="IPR014353">
    <property type="entry name" value="Membr-bd_ADH_cyt_c"/>
</dbReference>
<dbReference type="PANTHER" id="PTHR35008">
    <property type="entry name" value="BLL4482 PROTEIN-RELATED"/>
    <property type="match status" value="1"/>
</dbReference>
<accession>A0A0Q0X8W4</accession>
<feature type="domain" description="Cytochrome c" evidence="11">
    <location>
        <begin position="47"/>
        <end position="149"/>
    </location>
</feature>
<feature type="binding site" description="covalent" evidence="9">
    <location>
        <position position="209"/>
    </location>
    <ligand>
        <name>heme c</name>
        <dbReference type="ChEBI" id="CHEBI:61717"/>
        <label>2</label>
    </ligand>
</feature>
<organism evidence="12 13">
    <name type="scientific">Pseudomonas endophytica</name>
    <dbReference type="NCBI Taxonomy" id="1563157"/>
    <lineage>
        <taxon>Bacteria</taxon>
        <taxon>Pseudomonadati</taxon>
        <taxon>Pseudomonadota</taxon>
        <taxon>Gammaproteobacteria</taxon>
        <taxon>Pseudomonadales</taxon>
        <taxon>Pseudomonadaceae</taxon>
        <taxon>Pseudomonas</taxon>
    </lineage>
</organism>
<evidence type="ECO:0000256" key="4">
    <source>
        <dbReference type="ARBA" id="ARBA00022723"/>
    </source>
</evidence>
<comment type="cofactor">
    <cofactor evidence="9">
        <name>heme c</name>
        <dbReference type="ChEBI" id="CHEBI:61717"/>
    </cofactor>
    <text evidence="9">Binds 3 heme c groups covalently per subunit.</text>
</comment>
<dbReference type="InterPro" id="IPR051459">
    <property type="entry name" value="Cytochrome_c-type_DH"/>
</dbReference>
<evidence type="ECO:0000256" key="9">
    <source>
        <dbReference type="PIRSR" id="PIRSR000018-50"/>
    </source>
</evidence>
<dbReference type="SUPFAM" id="SSF46626">
    <property type="entry name" value="Cytochrome c"/>
    <property type="match status" value="3"/>
</dbReference>
<sequence length="430" mass="45491">MSTLKTVAAAVIACAVVGGVGFIAFAEYGQHKNFASISAKVDSADPAQVKRGQYVAITSDCVACHTVPGGQPYAGGYALQTPFGTIKASNITQDTETGIGGWSLDQFDKAVRHGIGTHGYLYPAMPYTAYTKMSDQDVADLYAYISTLAPVKHKVVENELPFPFNQRMLLAGWNLLFFKDEPFIATSGTPPQVARGDYLVNGPGHCAACHTAKNLLGGDVAEALQGGTLQGWHAPDLTSNPHTGLGKWSDEDVISYLKTGSSRQSVASGPMLEAVENSTQHMNDQDLQAITAYLKTLPSGKAEVPVAVAASDPQMIQGKRVFESQCEACHVSSGAGVRRMIPELRGNAQVNAKDPASLLNVVLMGADAPLTAGNPTGAGMPRFDWKLADEDIAAVQTYIRNSWGNSAAKVTAEQVKAARAEVGAKPWLGH</sequence>
<feature type="binding site" description="covalent" evidence="9">
    <location>
        <position position="326"/>
    </location>
    <ligand>
        <name>heme c</name>
        <dbReference type="ChEBI" id="CHEBI:61717"/>
        <label>3</label>
    </ligand>
</feature>
<protein>
    <submittedName>
        <fullName evidence="12">Alcohol dehydrogenase</fullName>
    </submittedName>
</protein>
<keyword evidence="5" id="KW-0732">Signal</keyword>
<dbReference type="GO" id="GO:0005886">
    <property type="term" value="C:plasma membrane"/>
    <property type="evidence" value="ECO:0007669"/>
    <property type="project" value="UniProtKB-SubCell"/>
</dbReference>
<dbReference type="RefSeq" id="WP_055102948.1">
    <property type="nucleotide sequence ID" value="NZ_LLWH01000165.1"/>
</dbReference>
<feature type="binding site" description="axial binding residue" evidence="10">
    <location>
        <position position="65"/>
    </location>
    <ligand>
        <name>heme c</name>
        <dbReference type="ChEBI" id="CHEBI:61717"/>
        <label>1</label>
    </ligand>
    <ligandPart>
        <name>Fe</name>
        <dbReference type="ChEBI" id="CHEBI:18248"/>
    </ligandPart>
</feature>
<evidence type="ECO:0000256" key="8">
    <source>
        <dbReference type="ARBA" id="ARBA00023136"/>
    </source>
</evidence>
<dbReference type="Proteomes" id="UP000050342">
    <property type="component" value="Unassembled WGS sequence"/>
</dbReference>
<feature type="binding site" description="covalent" evidence="9">
    <location>
        <position position="64"/>
    </location>
    <ligand>
        <name>heme c</name>
        <dbReference type="ChEBI" id="CHEBI:61717"/>
        <label>1</label>
    </ligand>
</feature>
<feature type="domain" description="Cytochrome c" evidence="11">
    <location>
        <begin position="313"/>
        <end position="403"/>
    </location>
</feature>
<comment type="caution">
    <text evidence="12">The sequence shown here is derived from an EMBL/GenBank/DDBJ whole genome shotgun (WGS) entry which is preliminary data.</text>
</comment>
<dbReference type="GO" id="GO:0020037">
    <property type="term" value="F:heme binding"/>
    <property type="evidence" value="ECO:0007669"/>
    <property type="project" value="InterPro"/>
</dbReference>
<dbReference type="Gene3D" id="1.10.760.10">
    <property type="entry name" value="Cytochrome c-like domain"/>
    <property type="match status" value="3"/>
</dbReference>
<evidence type="ECO:0000256" key="3">
    <source>
        <dbReference type="ARBA" id="ARBA00022617"/>
    </source>
</evidence>
<dbReference type="PANTHER" id="PTHR35008:SF8">
    <property type="entry name" value="ALCOHOL DEHYDROGENASE CYTOCHROME C SUBUNIT"/>
    <property type="match status" value="1"/>
</dbReference>
<dbReference type="PROSITE" id="PS51007">
    <property type="entry name" value="CYTC"/>
    <property type="match status" value="3"/>
</dbReference>
<dbReference type="OrthoDB" id="9811281at2"/>
<keyword evidence="13" id="KW-1185">Reference proteome</keyword>
<dbReference type="InterPro" id="IPR009056">
    <property type="entry name" value="Cyt_c-like_dom"/>
</dbReference>
<dbReference type="GO" id="GO:0016614">
    <property type="term" value="F:oxidoreductase activity, acting on CH-OH group of donors"/>
    <property type="evidence" value="ECO:0007669"/>
    <property type="project" value="InterPro"/>
</dbReference>
<keyword evidence="2" id="KW-1003">Cell membrane</keyword>
<feature type="binding site" description="covalent" evidence="9">
    <location>
        <position position="329"/>
    </location>
    <ligand>
        <name>heme c</name>
        <dbReference type="ChEBI" id="CHEBI:61717"/>
        <label>3</label>
    </ligand>
</feature>
<keyword evidence="7 10" id="KW-0408">Iron</keyword>
<evidence type="ECO:0000259" key="11">
    <source>
        <dbReference type="PROSITE" id="PS51007"/>
    </source>
</evidence>
<keyword evidence="3 9" id="KW-0349">Heme</keyword>
<dbReference type="STRING" id="1563157.AQS70_01960"/>
<feature type="binding site" description="axial binding residue" evidence="10">
    <location>
        <position position="330"/>
    </location>
    <ligand>
        <name>heme c</name>
        <dbReference type="ChEBI" id="CHEBI:61717"/>
        <label>3</label>
    </ligand>
    <ligandPart>
        <name>Fe</name>
        <dbReference type="ChEBI" id="CHEBI:18248"/>
    </ligandPart>
</feature>
<dbReference type="Pfam" id="PF00034">
    <property type="entry name" value="Cytochrom_C"/>
    <property type="match status" value="3"/>
</dbReference>
<feature type="binding site" description="covalent" evidence="9">
    <location>
        <position position="206"/>
    </location>
    <ligand>
        <name>heme c</name>
        <dbReference type="ChEBI" id="CHEBI:61717"/>
        <label>2</label>
    </ligand>
</feature>
<evidence type="ECO:0000256" key="10">
    <source>
        <dbReference type="PIRSR" id="PIRSR000018-51"/>
    </source>
</evidence>
<evidence type="ECO:0000256" key="7">
    <source>
        <dbReference type="ARBA" id="ARBA00023004"/>
    </source>
</evidence>
<keyword evidence="6" id="KW-0677">Repeat</keyword>
<keyword evidence="8" id="KW-0472">Membrane</keyword>
<dbReference type="GO" id="GO:0005506">
    <property type="term" value="F:iron ion binding"/>
    <property type="evidence" value="ECO:0007669"/>
    <property type="project" value="InterPro"/>
</dbReference>
<dbReference type="AlphaFoldDB" id="A0A0Q0X8W4"/>
<comment type="subcellular location">
    <subcellularLocation>
        <location evidence="1">Cell membrane</location>
    </subcellularLocation>
</comment>
<evidence type="ECO:0000256" key="6">
    <source>
        <dbReference type="ARBA" id="ARBA00022737"/>
    </source>
</evidence>
<evidence type="ECO:0000256" key="5">
    <source>
        <dbReference type="ARBA" id="ARBA00022729"/>
    </source>
</evidence>
<feature type="binding site" description="covalent" evidence="9">
    <location>
        <position position="61"/>
    </location>
    <ligand>
        <name>heme c</name>
        <dbReference type="ChEBI" id="CHEBI:61717"/>
        <label>1</label>
    </ligand>
</feature>
<dbReference type="InterPro" id="IPR036909">
    <property type="entry name" value="Cyt_c-like_dom_sf"/>
</dbReference>
<name>A0A0Q0X8W4_9PSED</name>
<evidence type="ECO:0000256" key="2">
    <source>
        <dbReference type="ARBA" id="ARBA00022475"/>
    </source>
</evidence>
<dbReference type="GO" id="GO:0009055">
    <property type="term" value="F:electron transfer activity"/>
    <property type="evidence" value="ECO:0007669"/>
    <property type="project" value="InterPro"/>
</dbReference>
<evidence type="ECO:0000313" key="13">
    <source>
        <dbReference type="Proteomes" id="UP000050342"/>
    </source>
</evidence>
<keyword evidence="4 10" id="KW-0479">Metal-binding</keyword>
<feature type="domain" description="Cytochrome c" evidence="11">
    <location>
        <begin position="191"/>
        <end position="298"/>
    </location>
</feature>
<proteinExistence type="predicted"/>